<feature type="transmembrane region" description="Helical" evidence="1">
    <location>
        <begin position="227"/>
        <end position="248"/>
    </location>
</feature>
<sequence>MKKKYGLIFMILIFFPYITPISTGVDTQPWALIFSMIVFIYSMLENNFGVNKQLVVSLLIALIATFSFVFYFLAGFSTIIEGIRSLLGYWSLFFIPYTTIKYKDRMDGKYLKIFCYIWVCVALIQYFIYPDFGISIMNRLWRSGNRGVTALAPEPAWLGRWGVFVIIINDYFKMNKLINSKDYGIVFAICILLIFLSASGMGIAWLSVYLVLRLLVEILYKKSIKNVIITILSMLAFSFMFLQIPMFSNSRAGILIRMFLENPSSLKIFAGVTLRLGNPIRAFYGGLIVMRGLGFGIGSTILSDTLLPQWLIDTLSITGIDIYWGGRVRGGLVSFVYELGIIGLVYIAYILFIFIKPIVIGNKKKIKEHIICFYGGLLIIFASQFIEGSMMNPLFSFVLGLNMIYLKENRKKLKKPV</sequence>
<keyword evidence="3" id="KW-1185">Reference proteome</keyword>
<keyword evidence="1" id="KW-0472">Membrane</keyword>
<feature type="transmembrane region" description="Helical" evidence="1">
    <location>
        <begin position="5"/>
        <end position="22"/>
    </location>
</feature>
<feature type="transmembrane region" description="Helical" evidence="1">
    <location>
        <begin position="86"/>
        <end position="102"/>
    </location>
</feature>
<name>A0A0X8H1E1_9FIRM</name>
<feature type="transmembrane region" description="Helical" evidence="1">
    <location>
        <begin position="335"/>
        <end position="354"/>
    </location>
</feature>
<keyword evidence="1" id="KW-0812">Transmembrane</keyword>
<organism evidence="2 3">
    <name type="scientific">Erysipelothrix larvae</name>
    <dbReference type="NCBI Taxonomy" id="1514105"/>
    <lineage>
        <taxon>Bacteria</taxon>
        <taxon>Bacillati</taxon>
        <taxon>Bacillota</taxon>
        <taxon>Erysipelotrichia</taxon>
        <taxon>Erysipelotrichales</taxon>
        <taxon>Erysipelotrichaceae</taxon>
        <taxon>Erysipelothrix</taxon>
    </lineage>
</organism>
<feature type="transmembrane region" description="Helical" evidence="1">
    <location>
        <begin position="282"/>
        <end position="302"/>
    </location>
</feature>
<feature type="transmembrane region" description="Helical" evidence="1">
    <location>
        <begin position="366"/>
        <end position="384"/>
    </location>
</feature>
<accession>A0A0X8H1E1</accession>
<protein>
    <submittedName>
        <fullName evidence="2">Uncharacterized protein</fullName>
    </submittedName>
</protein>
<reference evidence="2 3" key="1">
    <citation type="submission" date="2015-10" db="EMBL/GenBank/DDBJ databases">
        <title>Erysipelothrix larvae sp. LV19 isolated from the larval gut of the rhinoceros beetle, Trypoxylus dichotomus.</title>
        <authorList>
            <person name="Lim S."/>
            <person name="Kim B.-C."/>
        </authorList>
    </citation>
    <scope>NUCLEOTIDE SEQUENCE [LARGE SCALE GENOMIC DNA]</scope>
    <source>
        <strain evidence="2 3">LV19</strain>
    </source>
</reference>
<feature type="transmembrane region" description="Helical" evidence="1">
    <location>
        <begin position="28"/>
        <end position="44"/>
    </location>
</feature>
<feature type="transmembrane region" description="Helical" evidence="1">
    <location>
        <begin position="56"/>
        <end position="80"/>
    </location>
</feature>
<dbReference type="OrthoDB" id="7063280at2"/>
<dbReference type="Proteomes" id="UP000063781">
    <property type="component" value="Chromosome"/>
</dbReference>
<evidence type="ECO:0000256" key="1">
    <source>
        <dbReference type="SAM" id="Phobius"/>
    </source>
</evidence>
<dbReference type="AlphaFoldDB" id="A0A0X8H1E1"/>
<gene>
    <name evidence="2" type="ORF">AOC36_08700</name>
</gene>
<evidence type="ECO:0000313" key="3">
    <source>
        <dbReference type="Proteomes" id="UP000063781"/>
    </source>
</evidence>
<dbReference type="RefSeq" id="WP_067633420.1">
    <property type="nucleotide sequence ID" value="NZ_CP013213.1"/>
</dbReference>
<feature type="transmembrane region" description="Helical" evidence="1">
    <location>
        <begin position="390"/>
        <end position="406"/>
    </location>
</feature>
<feature type="transmembrane region" description="Helical" evidence="1">
    <location>
        <begin position="114"/>
        <end position="136"/>
    </location>
</feature>
<dbReference type="EMBL" id="CP013213">
    <property type="protein sequence ID" value="AMC94064.1"/>
    <property type="molecule type" value="Genomic_DNA"/>
</dbReference>
<evidence type="ECO:0000313" key="2">
    <source>
        <dbReference type="EMBL" id="AMC94064.1"/>
    </source>
</evidence>
<dbReference type="STRING" id="1514105.AOC36_08700"/>
<dbReference type="KEGG" id="erl:AOC36_08700"/>
<feature type="transmembrane region" description="Helical" evidence="1">
    <location>
        <begin position="156"/>
        <end position="172"/>
    </location>
</feature>
<feature type="transmembrane region" description="Helical" evidence="1">
    <location>
        <begin position="184"/>
        <end position="207"/>
    </location>
</feature>
<keyword evidence="1" id="KW-1133">Transmembrane helix</keyword>
<proteinExistence type="predicted"/>